<keyword evidence="6" id="KW-1185">Reference proteome</keyword>
<feature type="compositionally biased region" description="Low complexity" evidence="4">
    <location>
        <begin position="8"/>
        <end position="27"/>
    </location>
</feature>
<keyword evidence="2" id="KW-0677">Repeat</keyword>
<dbReference type="AlphaFoldDB" id="A0A4S2N4W3"/>
<evidence type="ECO:0000256" key="3">
    <source>
        <dbReference type="PROSITE-ProRule" id="PRU00221"/>
    </source>
</evidence>
<evidence type="ECO:0000313" key="5">
    <source>
        <dbReference type="EMBL" id="TGZ84207.1"/>
    </source>
</evidence>
<sequence length="528" mass="57272">MAKRKRQSAAPSEPEASSTNPSSASASARSTGFAHLQIITGTYEKTLHGFIASIPLSAPTSSSTSSISLSTNFTDTFLFNAHTAPLRTISISPPAANSTKRILATSSADERVNLYTLSTTLPPLTNSLLKPLSGRNKNLGTLHHHLNTPTALVFTPNRAKLLSAGADGQINILRTRDWNLLSTLKAPKPKPKPLNYAKDYGEGYGPRIDTFGTEGYGGGAGAINDIALHPSQKILLSVATKERSVRMWNLMTGRKAGVLVFGKDVVPREFGSEGLRIEWNKEGSEYAIAFDRGIVVFGMDSKPRSHPAPLPRSRIHQMRYATLPRHLFPSASSSPEEEIEVLITATEDGRILFHSLTPDATLNPSDPLTTPILGVLGGRTLGMPGRVKDFTLLELESQDKTRKIYVVTGGSDGVVRVWDLCGSGSDEVEVSEANPTAPAKVKGDDGEEKRRKKVKVDDAMELDEEEGEKKKKGEVKQVGRLVGMYETARRITCLTGMVMVEGGPEDEDEEVEEAEEMSEEESSDEESE</sequence>
<dbReference type="EMBL" id="ML220113">
    <property type="protein sequence ID" value="TGZ84207.1"/>
    <property type="molecule type" value="Genomic_DNA"/>
</dbReference>
<dbReference type="InterPro" id="IPR015943">
    <property type="entry name" value="WD40/YVTN_repeat-like_dom_sf"/>
</dbReference>
<name>A0A4S2N4W3_9PEZI</name>
<feature type="region of interest" description="Disordered" evidence="4">
    <location>
        <begin position="1"/>
        <end position="27"/>
    </location>
</feature>
<feature type="compositionally biased region" description="Acidic residues" evidence="4">
    <location>
        <begin position="503"/>
        <end position="528"/>
    </location>
</feature>
<feature type="region of interest" description="Disordered" evidence="4">
    <location>
        <begin position="500"/>
        <end position="528"/>
    </location>
</feature>
<evidence type="ECO:0000256" key="1">
    <source>
        <dbReference type="ARBA" id="ARBA00022574"/>
    </source>
</evidence>
<dbReference type="Proteomes" id="UP000298138">
    <property type="component" value="Unassembled WGS sequence"/>
</dbReference>
<dbReference type="PROSITE" id="PS50082">
    <property type="entry name" value="WD_REPEATS_2"/>
    <property type="match status" value="1"/>
</dbReference>
<gene>
    <name evidence="5" type="ORF">EX30DRAFT_357768</name>
</gene>
<evidence type="ECO:0000256" key="4">
    <source>
        <dbReference type="SAM" id="MobiDB-lite"/>
    </source>
</evidence>
<dbReference type="InterPro" id="IPR019775">
    <property type="entry name" value="WD40_repeat_CS"/>
</dbReference>
<dbReference type="SMART" id="SM00320">
    <property type="entry name" value="WD40"/>
    <property type="match status" value="4"/>
</dbReference>
<feature type="region of interest" description="Disordered" evidence="4">
    <location>
        <begin position="425"/>
        <end position="455"/>
    </location>
</feature>
<accession>A0A4S2N4W3</accession>
<proteinExistence type="predicted"/>
<dbReference type="PANTHER" id="PTHR44675:SF1">
    <property type="entry name" value="P21-ACTIVATED PROTEIN KINASE-INTERACTING PROTEIN 1"/>
    <property type="match status" value="1"/>
</dbReference>
<dbReference type="SUPFAM" id="SSF50978">
    <property type="entry name" value="WD40 repeat-like"/>
    <property type="match status" value="1"/>
</dbReference>
<dbReference type="PANTHER" id="PTHR44675">
    <property type="entry name" value="PAK1 INTERACTING PROTEIN 1"/>
    <property type="match status" value="1"/>
</dbReference>
<dbReference type="InterPro" id="IPR001680">
    <property type="entry name" value="WD40_rpt"/>
</dbReference>
<dbReference type="InterPro" id="IPR036322">
    <property type="entry name" value="WD40_repeat_dom_sf"/>
</dbReference>
<feature type="repeat" description="WD" evidence="3">
    <location>
        <begin position="405"/>
        <end position="420"/>
    </location>
</feature>
<organism evidence="5 6">
    <name type="scientific">Ascodesmis nigricans</name>
    <dbReference type="NCBI Taxonomy" id="341454"/>
    <lineage>
        <taxon>Eukaryota</taxon>
        <taxon>Fungi</taxon>
        <taxon>Dikarya</taxon>
        <taxon>Ascomycota</taxon>
        <taxon>Pezizomycotina</taxon>
        <taxon>Pezizomycetes</taxon>
        <taxon>Pezizales</taxon>
        <taxon>Ascodesmidaceae</taxon>
        <taxon>Ascodesmis</taxon>
    </lineage>
</organism>
<dbReference type="InterPro" id="IPR051959">
    <property type="entry name" value="PAK1-Kinase_Regulator"/>
</dbReference>
<reference evidence="5 6" key="1">
    <citation type="submission" date="2019-04" db="EMBL/GenBank/DDBJ databases">
        <title>Comparative genomics and transcriptomics to analyze fruiting body development in filamentous ascomycetes.</title>
        <authorList>
            <consortium name="DOE Joint Genome Institute"/>
            <person name="Lutkenhaus R."/>
            <person name="Traeger S."/>
            <person name="Breuer J."/>
            <person name="Kuo A."/>
            <person name="Lipzen A."/>
            <person name="Pangilinan J."/>
            <person name="Dilworth D."/>
            <person name="Sandor L."/>
            <person name="Poggeler S."/>
            <person name="Barry K."/>
            <person name="Grigoriev I.V."/>
            <person name="Nowrousian M."/>
        </authorList>
    </citation>
    <scope>NUCLEOTIDE SEQUENCE [LARGE SCALE GENOMIC DNA]</scope>
    <source>
        <strain evidence="5 6">CBS 389.68</strain>
    </source>
</reference>
<dbReference type="Pfam" id="PF00400">
    <property type="entry name" value="WD40"/>
    <property type="match status" value="2"/>
</dbReference>
<dbReference type="InParanoid" id="A0A4S2N4W3"/>
<dbReference type="PROSITE" id="PS00678">
    <property type="entry name" value="WD_REPEATS_1"/>
    <property type="match status" value="1"/>
</dbReference>
<protein>
    <submittedName>
        <fullName evidence="5">WD40 repeat-like protein</fullName>
    </submittedName>
</protein>
<dbReference type="FunCoup" id="A0A4S2N4W3">
    <property type="interactions" value="604"/>
</dbReference>
<dbReference type="OrthoDB" id="308449at2759"/>
<evidence type="ECO:0000256" key="2">
    <source>
        <dbReference type="ARBA" id="ARBA00022737"/>
    </source>
</evidence>
<dbReference type="STRING" id="341454.A0A4S2N4W3"/>
<dbReference type="Gene3D" id="2.130.10.10">
    <property type="entry name" value="YVTN repeat-like/Quinoprotein amine dehydrogenase"/>
    <property type="match status" value="2"/>
</dbReference>
<keyword evidence="1 3" id="KW-0853">WD repeat</keyword>
<evidence type="ECO:0000313" key="6">
    <source>
        <dbReference type="Proteomes" id="UP000298138"/>
    </source>
</evidence>